<evidence type="ECO:0000256" key="1">
    <source>
        <dbReference type="SAM" id="MobiDB-lite"/>
    </source>
</evidence>
<proteinExistence type="predicted"/>
<protein>
    <submittedName>
        <fullName evidence="2">Uncharacterized protein</fullName>
    </submittedName>
</protein>
<dbReference type="EMBL" id="JAHRIP010042057">
    <property type="protein sequence ID" value="MEQ2297272.1"/>
    <property type="molecule type" value="Genomic_DNA"/>
</dbReference>
<organism evidence="2 3">
    <name type="scientific">Ameca splendens</name>
    <dbReference type="NCBI Taxonomy" id="208324"/>
    <lineage>
        <taxon>Eukaryota</taxon>
        <taxon>Metazoa</taxon>
        <taxon>Chordata</taxon>
        <taxon>Craniata</taxon>
        <taxon>Vertebrata</taxon>
        <taxon>Euteleostomi</taxon>
        <taxon>Actinopterygii</taxon>
        <taxon>Neopterygii</taxon>
        <taxon>Teleostei</taxon>
        <taxon>Neoteleostei</taxon>
        <taxon>Acanthomorphata</taxon>
        <taxon>Ovalentaria</taxon>
        <taxon>Atherinomorphae</taxon>
        <taxon>Cyprinodontiformes</taxon>
        <taxon>Goodeidae</taxon>
        <taxon>Ameca</taxon>
    </lineage>
</organism>
<evidence type="ECO:0000313" key="2">
    <source>
        <dbReference type="EMBL" id="MEQ2297272.1"/>
    </source>
</evidence>
<comment type="caution">
    <text evidence="2">The sequence shown here is derived from an EMBL/GenBank/DDBJ whole genome shotgun (WGS) entry which is preliminary data.</text>
</comment>
<reference evidence="2 3" key="1">
    <citation type="submission" date="2021-06" db="EMBL/GenBank/DDBJ databases">
        <authorList>
            <person name="Palmer J.M."/>
        </authorList>
    </citation>
    <scope>NUCLEOTIDE SEQUENCE [LARGE SCALE GENOMIC DNA]</scope>
    <source>
        <strain evidence="2 3">AS_MEX2019</strain>
        <tissue evidence="2">Muscle</tissue>
    </source>
</reference>
<evidence type="ECO:0000313" key="3">
    <source>
        <dbReference type="Proteomes" id="UP001469553"/>
    </source>
</evidence>
<accession>A0ABV0YUM7</accession>
<dbReference type="Proteomes" id="UP001469553">
    <property type="component" value="Unassembled WGS sequence"/>
</dbReference>
<gene>
    <name evidence="2" type="ORF">AMECASPLE_033148</name>
</gene>
<sequence>MDGAVASLGDTAVADGDARFLAAALTSAGRETTAPDFIAAAMGDSSPAETPKALRADVSCGGRRTSASLLDLGVQPGTQAENGAEPPHAPSAPSTVERAEPPAL</sequence>
<feature type="region of interest" description="Disordered" evidence="1">
    <location>
        <begin position="75"/>
        <end position="104"/>
    </location>
</feature>
<keyword evidence="3" id="KW-1185">Reference proteome</keyword>
<name>A0ABV0YUM7_9TELE</name>